<dbReference type="InterPro" id="IPR050593">
    <property type="entry name" value="LovG"/>
</dbReference>
<accession>A0A9P4PY92</accession>
<dbReference type="Proteomes" id="UP000799441">
    <property type="component" value="Unassembled WGS sequence"/>
</dbReference>
<gene>
    <name evidence="3" type="ORF">K431DRAFT_236294</name>
</gene>
<dbReference type="SUPFAM" id="SSF53474">
    <property type="entry name" value="alpha/beta-Hydrolases"/>
    <property type="match status" value="1"/>
</dbReference>
<dbReference type="GO" id="GO:0016787">
    <property type="term" value="F:hydrolase activity"/>
    <property type="evidence" value="ECO:0007669"/>
    <property type="project" value="UniProtKB-KW"/>
</dbReference>
<reference evidence="3" key="1">
    <citation type="journal article" date="2020" name="Stud. Mycol.">
        <title>101 Dothideomycetes genomes: a test case for predicting lifestyles and emergence of pathogens.</title>
        <authorList>
            <person name="Haridas S."/>
            <person name="Albert R."/>
            <person name="Binder M."/>
            <person name="Bloem J."/>
            <person name="Labutti K."/>
            <person name="Salamov A."/>
            <person name="Andreopoulos B."/>
            <person name="Baker S."/>
            <person name="Barry K."/>
            <person name="Bills G."/>
            <person name="Bluhm B."/>
            <person name="Cannon C."/>
            <person name="Castanera R."/>
            <person name="Culley D."/>
            <person name="Daum C."/>
            <person name="Ezra D."/>
            <person name="Gonzalez J."/>
            <person name="Henrissat B."/>
            <person name="Kuo A."/>
            <person name="Liang C."/>
            <person name="Lipzen A."/>
            <person name="Lutzoni F."/>
            <person name="Magnuson J."/>
            <person name="Mondo S."/>
            <person name="Nolan M."/>
            <person name="Ohm R."/>
            <person name="Pangilinan J."/>
            <person name="Park H.-J."/>
            <person name="Ramirez L."/>
            <person name="Alfaro M."/>
            <person name="Sun H."/>
            <person name="Tritt A."/>
            <person name="Yoshinaga Y."/>
            <person name="Zwiers L.-H."/>
            <person name="Turgeon B."/>
            <person name="Goodwin S."/>
            <person name="Spatafora J."/>
            <person name="Crous P."/>
            <person name="Grigoriev I."/>
        </authorList>
    </citation>
    <scope>NUCLEOTIDE SEQUENCE</scope>
    <source>
        <strain evidence="3">CBS 116435</strain>
    </source>
</reference>
<dbReference type="EMBL" id="MU003904">
    <property type="protein sequence ID" value="KAF2716030.1"/>
    <property type="molecule type" value="Genomic_DNA"/>
</dbReference>
<dbReference type="OrthoDB" id="2094269at2759"/>
<comment type="caution">
    <text evidence="3">The sequence shown here is derived from an EMBL/GenBank/DDBJ whole genome shotgun (WGS) entry which is preliminary data.</text>
</comment>
<evidence type="ECO:0000256" key="1">
    <source>
        <dbReference type="ARBA" id="ARBA00022801"/>
    </source>
</evidence>
<dbReference type="PANTHER" id="PTHR48070:SF6">
    <property type="entry name" value="ESTERASE OVCA2"/>
    <property type="match status" value="1"/>
</dbReference>
<keyword evidence="1" id="KW-0378">Hydrolase</keyword>
<dbReference type="GO" id="GO:0019748">
    <property type="term" value="P:secondary metabolic process"/>
    <property type="evidence" value="ECO:0007669"/>
    <property type="project" value="TreeGrafter"/>
</dbReference>
<organism evidence="3 4">
    <name type="scientific">Polychaeton citri CBS 116435</name>
    <dbReference type="NCBI Taxonomy" id="1314669"/>
    <lineage>
        <taxon>Eukaryota</taxon>
        <taxon>Fungi</taxon>
        <taxon>Dikarya</taxon>
        <taxon>Ascomycota</taxon>
        <taxon>Pezizomycotina</taxon>
        <taxon>Dothideomycetes</taxon>
        <taxon>Dothideomycetidae</taxon>
        <taxon>Capnodiales</taxon>
        <taxon>Capnodiaceae</taxon>
        <taxon>Polychaeton</taxon>
    </lineage>
</organism>
<dbReference type="GO" id="GO:0005737">
    <property type="term" value="C:cytoplasm"/>
    <property type="evidence" value="ECO:0007669"/>
    <property type="project" value="TreeGrafter"/>
</dbReference>
<dbReference type="AlphaFoldDB" id="A0A9P4PY92"/>
<dbReference type="InterPro" id="IPR005645">
    <property type="entry name" value="FSH-like_dom"/>
</dbReference>
<keyword evidence="4" id="KW-1185">Reference proteome</keyword>
<sequence length="260" mass="28974">MTPTRQLKILMIHGYTETGETFRADNVELEHALRDAFPAAPAPGYHPSYPGGIQFVYPTGTWRLKPTDWARYIPGTDPNYGWFYKVPDDEEFPGLTDGLAHLGDVMKTQGPFTGVIGYSQGGFIAGLIASLLEPGRREAFQHFVDQEDGIPYPEAFRGVEPIRFSISCCGFAGLSPRYKAFYSPKISSPLLHINGALDLQVDDKRSRTLVDATAGEEEEKVLLHPGAHIIPTKRLYTDAMIAWIKRQLVPVDCAKYIRDT</sequence>
<dbReference type="PANTHER" id="PTHR48070">
    <property type="entry name" value="ESTERASE OVCA2"/>
    <property type="match status" value="1"/>
</dbReference>
<evidence type="ECO:0000313" key="4">
    <source>
        <dbReference type="Proteomes" id="UP000799441"/>
    </source>
</evidence>
<evidence type="ECO:0000313" key="3">
    <source>
        <dbReference type="EMBL" id="KAF2716030.1"/>
    </source>
</evidence>
<dbReference type="GO" id="GO:0005634">
    <property type="term" value="C:nucleus"/>
    <property type="evidence" value="ECO:0007669"/>
    <property type="project" value="TreeGrafter"/>
</dbReference>
<dbReference type="InterPro" id="IPR029058">
    <property type="entry name" value="AB_hydrolase_fold"/>
</dbReference>
<evidence type="ECO:0000259" key="2">
    <source>
        <dbReference type="Pfam" id="PF03959"/>
    </source>
</evidence>
<name>A0A9P4PY92_9PEZI</name>
<dbReference type="Gene3D" id="3.40.50.1820">
    <property type="entry name" value="alpha/beta hydrolase"/>
    <property type="match status" value="1"/>
</dbReference>
<protein>
    <recommendedName>
        <fullName evidence="2">Serine hydrolase domain-containing protein</fullName>
    </recommendedName>
</protein>
<dbReference type="Pfam" id="PF03959">
    <property type="entry name" value="FSH1"/>
    <property type="match status" value="1"/>
</dbReference>
<feature type="domain" description="Serine hydrolase" evidence="2">
    <location>
        <begin position="5"/>
        <end position="239"/>
    </location>
</feature>
<proteinExistence type="predicted"/>